<dbReference type="CDD" id="cd03064">
    <property type="entry name" value="TRX_Fd_NuoE"/>
    <property type="match status" value="1"/>
</dbReference>
<dbReference type="InterPro" id="IPR036249">
    <property type="entry name" value="Thioredoxin-like_sf"/>
</dbReference>
<evidence type="ECO:0000256" key="4">
    <source>
        <dbReference type="ARBA" id="ARBA00023004"/>
    </source>
</evidence>
<dbReference type="Gene3D" id="1.10.10.1590">
    <property type="entry name" value="NADH-quinone oxidoreductase subunit E"/>
    <property type="match status" value="1"/>
</dbReference>
<name>A0A1B2I3S3_9BACT</name>
<dbReference type="EMBL" id="CP016757">
    <property type="protein sequence ID" value="ANZ44583.1"/>
    <property type="molecule type" value="Genomic_DNA"/>
</dbReference>
<accession>A0A1B2I3S3</accession>
<dbReference type="STRING" id="1197717.BED41_05435"/>
<dbReference type="SUPFAM" id="SSF52833">
    <property type="entry name" value="Thioredoxin-like"/>
    <property type="match status" value="1"/>
</dbReference>
<comment type="similarity">
    <text evidence="1">Belongs to the complex I 24 kDa subunit family.</text>
</comment>
<feature type="binding site" evidence="7">
    <location>
        <position position="138"/>
    </location>
    <ligand>
        <name>[2Fe-2S] cluster</name>
        <dbReference type="ChEBI" id="CHEBI:190135"/>
    </ligand>
</feature>
<feature type="binding site" evidence="7">
    <location>
        <position position="98"/>
    </location>
    <ligand>
        <name>[2Fe-2S] cluster</name>
        <dbReference type="ChEBI" id="CHEBI:190135"/>
    </ligand>
</feature>
<evidence type="ECO:0000313" key="9">
    <source>
        <dbReference type="Proteomes" id="UP000093044"/>
    </source>
</evidence>
<protein>
    <submittedName>
        <fullName evidence="8">Hydrogenase</fullName>
    </submittedName>
</protein>
<dbReference type="InterPro" id="IPR028431">
    <property type="entry name" value="NADP_DH_HndA-like"/>
</dbReference>
<evidence type="ECO:0000256" key="1">
    <source>
        <dbReference type="ARBA" id="ARBA00010643"/>
    </source>
</evidence>
<dbReference type="InterPro" id="IPR002023">
    <property type="entry name" value="NuoE-like"/>
</dbReference>
<dbReference type="KEGG" id="cpor:BED41_05435"/>
<keyword evidence="2 7" id="KW-0001">2Fe-2S</keyword>
<dbReference type="GeneID" id="83057296"/>
<keyword evidence="3 7" id="KW-0479">Metal-binding</keyword>
<evidence type="ECO:0000256" key="7">
    <source>
        <dbReference type="PIRSR" id="PIRSR000216-1"/>
    </source>
</evidence>
<dbReference type="InterPro" id="IPR042128">
    <property type="entry name" value="NuoE_dom"/>
</dbReference>
<organism evidence="8 9">
    <name type="scientific">Cloacibacillus porcorum</name>
    <dbReference type="NCBI Taxonomy" id="1197717"/>
    <lineage>
        <taxon>Bacteria</taxon>
        <taxon>Thermotogati</taxon>
        <taxon>Synergistota</taxon>
        <taxon>Synergistia</taxon>
        <taxon>Synergistales</taxon>
        <taxon>Synergistaceae</taxon>
        <taxon>Cloacibacillus</taxon>
    </lineage>
</organism>
<dbReference type="FunFam" id="3.40.30.10:FF:000015">
    <property type="entry name" value="NADH-quinone oxidoreductase subunit E"/>
    <property type="match status" value="1"/>
</dbReference>
<dbReference type="RefSeq" id="WP_066743860.1">
    <property type="nucleotide sequence ID" value="NZ_CALCLR010000084.1"/>
</dbReference>
<comment type="cofactor">
    <cofactor evidence="7">
        <name>[2Fe-2S] cluster</name>
        <dbReference type="ChEBI" id="CHEBI:190135"/>
    </cofactor>
    <text evidence="7">Binds 1 [2Fe-2S] cluster.</text>
</comment>
<evidence type="ECO:0000256" key="6">
    <source>
        <dbReference type="ARBA" id="ARBA00034078"/>
    </source>
</evidence>
<dbReference type="PANTHER" id="PTHR43342:SF2">
    <property type="entry name" value="POTENTIAL NAD-REDUCING HYDROGENASE SUBUNIT"/>
    <property type="match status" value="1"/>
</dbReference>
<evidence type="ECO:0000256" key="2">
    <source>
        <dbReference type="ARBA" id="ARBA00022714"/>
    </source>
</evidence>
<gene>
    <name evidence="8" type="ORF">BED41_05435</name>
</gene>
<dbReference type="Gene3D" id="3.40.30.10">
    <property type="entry name" value="Glutaredoxin"/>
    <property type="match status" value="1"/>
</dbReference>
<dbReference type="GO" id="GO:0016491">
    <property type="term" value="F:oxidoreductase activity"/>
    <property type="evidence" value="ECO:0007669"/>
    <property type="project" value="InterPro"/>
</dbReference>
<feature type="binding site" evidence="7">
    <location>
        <position position="93"/>
    </location>
    <ligand>
        <name>[2Fe-2S] cluster</name>
        <dbReference type="ChEBI" id="CHEBI:190135"/>
    </ligand>
</feature>
<keyword evidence="5 7" id="KW-0411">Iron-sulfur</keyword>
<evidence type="ECO:0000313" key="8">
    <source>
        <dbReference type="EMBL" id="ANZ44583.1"/>
    </source>
</evidence>
<keyword evidence="9" id="KW-1185">Reference proteome</keyword>
<dbReference type="Pfam" id="PF01257">
    <property type="entry name" value="2Fe-2S_thioredx"/>
    <property type="match status" value="1"/>
</dbReference>
<dbReference type="OrthoDB" id="9807941at2"/>
<dbReference type="PANTHER" id="PTHR43342">
    <property type="entry name" value="NADH-QUINONE OXIDOREDUCTASE, E SUBUNIT"/>
    <property type="match status" value="1"/>
</dbReference>
<dbReference type="InterPro" id="IPR041921">
    <property type="entry name" value="NuoE_N"/>
</dbReference>
<comment type="cofactor">
    <cofactor evidence="6">
        <name>[2Fe-2S] cluster</name>
        <dbReference type="ChEBI" id="CHEBI:190135"/>
    </cofactor>
</comment>
<dbReference type="GO" id="GO:0046872">
    <property type="term" value="F:metal ion binding"/>
    <property type="evidence" value="ECO:0007669"/>
    <property type="project" value="UniProtKB-KW"/>
</dbReference>
<proteinExistence type="inferred from homology"/>
<evidence type="ECO:0000256" key="5">
    <source>
        <dbReference type="ARBA" id="ARBA00023014"/>
    </source>
</evidence>
<reference evidence="8" key="1">
    <citation type="submission" date="2016-08" db="EMBL/GenBank/DDBJ databases">
        <title>Complete genome of Cloacibacillus porcorum.</title>
        <authorList>
            <person name="Looft T."/>
            <person name="Bayles D.O."/>
            <person name="Alt D.P."/>
        </authorList>
    </citation>
    <scope>NUCLEOTIDE SEQUENCE [LARGE SCALE GENOMIC DNA]</scope>
    <source>
        <strain evidence="8">CL-84</strain>
    </source>
</reference>
<dbReference type="AlphaFoldDB" id="A0A1B2I3S3"/>
<keyword evidence="4 7" id="KW-0408">Iron</keyword>
<evidence type="ECO:0000256" key="3">
    <source>
        <dbReference type="ARBA" id="ARBA00022723"/>
    </source>
</evidence>
<dbReference type="PIRSF" id="PIRSF000216">
    <property type="entry name" value="NADH_DH_24kDa"/>
    <property type="match status" value="1"/>
</dbReference>
<dbReference type="GO" id="GO:0051537">
    <property type="term" value="F:2 iron, 2 sulfur cluster binding"/>
    <property type="evidence" value="ECO:0007669"/>
    <property type="project" value="UniProtKB-KW"/>
</dbReference>
<dbReference type="Proteomes" id="UP000093044">
    <property type="component" value="Chromosome"/>
</dbReference>
<sequence>MKEHSAIERYISQMEDYELYEKVDNVMDLYGYKPENLIQILHAAQTIFGCVPLELQRFIADSLDITLSEVSGVVSFYSFFSVTPRGEHTIRVCMGTACYVRGGKRIVDHLLKTLNVDLGDTTEDGRFTLEIARCIGSCGLAPALMIDDVIYKQMTPNKVDAVLSRL</sequence>
<feature type="binding site" evidence="7">
    <location>
        <position position="134"/>
    </location>
    <ligand>
        <name>[2Fe-2S] cluster</name>
        <dbReference type="ChEBI" id="CHEBI:190135"/>
    </ligand>
</feature>